<proteinExistence type="evidence at transcript level"/>
<reference evidence="2" key="2">
    <citation type="journal article" date="2010" name="PLoS Biol.">
        <title>Genome-wide analyses reveal a role for peptide hormones in planarian germline development.</title>
        <authorList>
            <person name="Collins J.J."/>
            <person name="Hou X."/>
            <person name="Romanova E.V."/>
            <person name="Lambrus B.G."/>
            <person name="Miller C.M."/>
            <person name="Saberi A."/>
            <person name="Sweedler J.V."/>
            <person name="Newmark P.A."/>
        </authorList>
    </citation>
    <scope>NUCLEOTIDE SEQUENCE</scope>
</reference>
<feature type="chain" id="PRO_5003167843" evidence="1">
    <location>
        <begin position="22"/>
        <end position="57"/>
    </location>
</feature>
<dbReference type="EMBL" id="BK007026">
    <property type="protein sequence ID" value="DAA33915.1"/>
    <property type="molecule type" value="mRNA"/>
</dbReference>
<protein>
    <submittedName>
        <fullName evidence="2">Secreted peptide prohormone-9</fullName>
    </submittedName>
</protein>
<keyword evidence="1" id="KW-0732">Signal</keyword>
<dbReference type="AlphaFoldDB" id="E3CTK1"/>
<sequence>MNSLIILLIVALVCLANVCCGVQKRSLPYNPEYELYKRFVEKRLIDPLTFGSGFSNL</sequence>
<feature type="signal peptide" evidence="1">
    <location>
        <begin position="1"/>
        <end position="21"/>
    </location>
</feature>
<accession>E3CTK1</accession>
<reference evidence="2" key="1">
    <citation type="submission" date="2009-12" db="EMBL/GenBank/DDBJ databases">
        <authorList>
            <person name="Collins J."/>
            <person name="Hou X."/>
            <person name="Romanova E.V."/>
            <person name="Miller C.M."/>
            <person name="Lambrus B.G."/>
            <person name="Sweedler J.V."/>
            <person name="Newmark P.A."/>
        </authorList>
    </citation>
    <scope>NUCLEOTIDE SEQUENCE</scope>
</reference>
<evidence type="ECO:0000256" key="1">
    <source>
        <dbReference type="SAM" id="SignalP"/>
    </source>
</evidence>
<organism evidence="2">
    <name type="scientific">Schmidtea mediterranea</name>
    <name type="common">Freshwater planarian flatworm</name>
    <dbReference type="NCBI Taxonomy" id="79327"/>
    <lineage>
        <taxon>Eukaryota</taxon>
        <taxon>Metazoa</taxon>
        <taxon>Spiralia</taxon>
        <taxon>Lophotrochozoa</taxon>
        <taxon>Platyhelminthes</taxon>
        <taxon>Rhabditophora</taxon>
        <taxon>Seriata</taxon>
        <taxon>Tricladida</taxon>
        <taxon>Continenticola</taxon>
        <taxon>Geoplanoidea</taxon>
        <taxon>Dugesiidae</taxon>
        <taxon>Schmidtea</taxon>
    </lineage>
</organism>
<evidence type="ECO:0000313" key="2">
    <source>
        <dbReference type="EMBL" id="DAA33915.1"/>
    </source>
</evidence>
<name>E3CTK1_SCHMD</name>